<keyword evidence="5" id="KW-0560">Oxidoreductase</keyword>
<dbReference type="Pfam" id="PF08240">
    <property type="entry name" value="ADH_N"/>
    <property type="match status" value="1"/>
</dbReference>
<dbReference type="InterPro" id="IPR013154">
    <property type="entry name" value="ADH-like_N"/>
</dbReference>
<dbReference type="InterPro" id="IPR013149">
    <property type="entry name" value="ADH-like_C"/>
</dbReference>
<proteinExistence type="inferred from homology"/>
<evidence type="ECO:0000256" key="3">
    <source>
        <dbReference type="ARBA" id="ARBA00022723"/>
    </source>
</evidence>
<dbReference type="PANTHER" id="PTHR43350:SF19">
    <property type="entry name" value="D-GULOSIDE 3-DEHYDROGENASE"/>
    <property type="match status" value="1"/>
</dbReference>
<dbReference type="PANTHER" id="PTHR43350">
    <property type="entry name" value="NAD-DEPENDENT ALCOHOL DEHYDROGENASE"/>
    <property type="match status" value="1"/>
</dbReference>
<evidence type="ECO:0000256" key="5">
    <source>
        <dbReference type="ARBA" id="ARBA00023002"/>
    </source>
</evidence>
<evidence type="ECO:0000259" key="7">
    <source>
        <dbReference type="Pfam" id="PF08240"/>
    </source>
</evidence>
<keyword evidence="3" id="KW-0479">Metal-binding</keyword>
<dbReference type="Gene3D" id="3.40.50.720">
    <property type="entry name" value="NAD(P)-binding Rossmann-like Domain"/>
    <property type="match status" value="1"/>
</dbReference>
<evidence type="ECO:0000313" key="8">
    <source>
        <dbReference type="EMBL" id="SNT57392.1"/>
    </source>
</evidence>
<dbReference type="GO" id="GO:0046872">
    <property type="term" value="F:metal ion binding"/>
    <property type="evidence" value="ECO:0007669"/>
    <property type="project" value="UniProtKB-KW"/>
</dbReference>
<dbReference type="SUPFAM" id="SSF51735">
    <property type="entry name" value="NAD(P)-binding Rossmann-fold domains"/>
    <property type="match status" value="1"/>
</dbReference>
<evidence type="ECO:0000256" key="2">
    <source>
        <dbReference type="ARBA" id="ARBA00008072"/>
    </source>
</evidence>
<dbReference type="SUPFAM" id="SSF50129">
    <property type="entry name" value="GroES-like"/>
    <property type="match status" value="1"/>
</dbReference>
<evidence type="ECO:0000259" key="6">
    <source>
        <dbReference type="Pfam" id="PF00107"/>
    </source>
</evidence>
<dbReference type="InterPro" id="IPR011032">
    <property type="entry name" value="GroES-like_sf"/>
</dbReference>
<organism evidence="8 9">
    <name type="scientific">Streptosporangium subroseum</name>
    <dbReference type="NCBI Taxonomy" id="106412"/>
    <lineage>
        <taxon>Bacteria</taxon>
        <taxon>Bacillati</taxon>
        <taxon>Actinomycetota</taxon>
        <taxon>Actinomycetes</taxon>
        <taxon>Streptosporangiales</taxon>
        <taxon>Streptosporangiaceae</taxon>
        <taxon>Streptosporangium</taxon>
    </lineage>
</organism>
<dbReference type="RefSeq" id="WP_089212450.1">
    <property type="nucleotide sequence ID" value="NZ_FZOD01000066.1"/>
</dbReference>
<dbReference type="Pfam" id="PF00107">
    <property type="entry name" value="ADH_zinc_N"/>
    <property type="match status" value="1"/>
</dbReference>
<dbReference type="AlphaFoldDB" id="A0A239NRS8"/>
<evidence type="ECO:0000313" key="9">
    <source>
        <dbReference type="Proteomes" id="UP000198282"/>
    </source>
</evidence>
<protein>
    <submittedName>
        <fullName evidence="8">S-(Hydroxymethyl)glutathione dehydrogenase / alcohol dehydrogenase</fullName>
    </submittedName>
</protein>
<accession>A0A239NRS8</accession>
<dbReference type="Gene3D" id="3.90.180.10">
    <property type="entry name" value="Medium-chain alcohol dehydrogenases, catalytic domain"/>
    <property type="match status" value="1"/>
</dbReference>
<sequence>MTDQSINPAAAVGYPGNQSGEFKGWVRYQDWFEIRGLRLRPRRPTDVVIRNLAAQACYTLVPNIADLPAHHGKARSPGHGAMGVVVEVGSQVRRVKVGDRVVTPVLPSCGTCYSCVRGEWHACGHKNDLDFATQEAPPFAELEDGTPVWQDHTGGFAELAVCDESWVVPVFDSPLSNVELASLACVPGPGWSFALFGMPVEIASKVAVLGCGALGLSIIQAAKMMGAQLIIAVERIPHRMEAAKRAGAHIVLDADEYGADIVKKIQELCGPDTPNMAAGGKPSVGFYHGRGADHIYEAAGKTIGDPTTGKPADTTGSAALGYGYQATRRGGTFVHTGWIERTNDPQWWPGSPGPFDYEGKKYLSASYGGANVLRDIPRLAKLIEMGYLDAKSLCDPVMPFEKGDQALWHSLNRDSMLPIITYDE</sequence>
<dbReference type="InterPro" id="IPR036291">
    <property type="entry name" value="NAD(P)-bd_dom_sf"/>
</dbReference>
<dbReference type="OrthoDB" id="334894at2"/>
<dbReference type="Proteomes" id="UP000198282">
    <property type="component" value="Unassembled WGS sequence"/>
</dbReference>
<keyword evidence="4" id="KW-0862">Zinc</keyword>
<feature type="domain" description="Alcohol dehydrogenase-like C-terminal" evidence="6">
    <location>
        <begin position="213"/>
        <end position="300"/>
    </location>
</feature>
<comment type="similarity">
    <text evidence="2">Belongs to the zinc-containing alcohol dehydrogenase family.</text>
</comment>
<reference evidence="8 9" key="1">
    <citation type="submission" date="2017-06" db="EMBL/GenBank/DDBJ databases">
        <authorList>
            <person name="Kim H.J."/>
            <person name="Triplett B.A."/>
        </authorList>
    </citation>
    <scope>NUCLEOTIDE SEQUENCE [LARGE SCALE GENOMIC DNA]</scope>
    <source>
        <strain evidence="8 9">CGMCC 4.2132</strain>
    </source>
</reference>
<evidence type="ECO:0000256" key="4">
    <source>
        <dbReference type="ARBA" id="ARBA00022833"/>
    </source>
</evidence>
<gene>
    <name evidence="8" type="ORF">SAMN05216276_106645</name>
</gene>
<comment type="cofactor">
    <cofactor evidence="1">
        <name>Zn(2+)</name>
        <dbReference type="ChEBI" id="CHEBI:29105"/>
    </cofactor>
</comment>
<name>A0A239NRS8_9ACTN</name>
<keyword evidence="9" id="KW-1185">Reference proteome</keyword>
<dbReference type="EMBL" id="FZOD01000066">
    <property type="protein sequence ID" value="SNT57392.1"/>
    <property type="molecule type" value="Genomic_DNA"/>
</dbReference>
<dbReference type="GO" id="GO:0016491">
    <property type="term" value="F:oxidoreductase activity"/>
    <property type="evidence" value="ECO:0007669"/>
    <property type="project" value="UniProtKB-KW"/>
</dbReference>
<feature type="domain" description="Alcohol dehydrogenase-like N-terminal" evidence="7">
    <location>
        <begin position="44"/>
        <end position="170"/>
    </location>
</feature>
<evidence type="ECO:0000256" key="1">
    <source>
        <dbReference type="ARBA" id="ARBA00001947"/>
    </source>
</evidence>